<dbReference type="Pfam" id="PF00094">
    <property type="entry name" value="VWD"/>
    <property type="match status" value="1"/>
</dbReference>
<protein>
    <recommendedName>
        <fullName evidence="1">VWFD domain-containing protein</fullName>
    </recommendedName>
</protein>
<dbReference type="AlphaFoldDB" id="A0A0B7C2W7"/>
<dbReference type="EMBL" id="HACG01052943">
    <property type="protein sequence ID" value="CEK99814.1"/>
    <property type="molecule type" value="Transcribed_RNA"/>
</dbReference>
<evidence type="ECO:0000313" key="2">
    <source>
        <dbReference type="EMBL" id="CEK99814.1"/>
    </source>
</evidence>
<organism evidence="2">
    <name type="scientific">Arion vulgaris</name>
    <dbReference type="NCBI Taxonomy" id="1028688"/>
    <lineage>
        <taxon>Eukaryota</taxon>
        <taxon>Metazoa</taxon>
        <taxon>Spiralia</taxon>
        <taxon>Lophotrochozoa</taxon>
        <taxon>Mollusca</taxon>
        <taxon>Gastropoda</taxon>
        <taxon>Heterobranchia</taxon>
        <taxon>Euthyneura</taxon>
        <taxon>Panpulmonata</taxon>
        <taxon>Eupulmonata</taxon>
        <taxon>Stylommatophora</taxon>
        <taxon>Helicina</taxon>
        <taxon>Arionoidea</taxon>
        <taxon>Arionidae</taxon>
        <taxon>Arion</taxon>
    </lineage>
</organism>
<accession>A0A0B7C2W7</accession>
<dbReference type="PROSITE" id="PS51233">
    <property type="entry name" value="VWFD"/>
    <property type="match status" value="1"/>
</dbReference>
<sequence length="110" mass="12444">VGNGFSCIPVGECLCFGDTHCRTYDGTWLHVQGEKRYVLAQDGCQLGHPQTFRIEIQTSKKGSTRPGNYSYIEYLVVHIFQKVIRLDQNGRIIIDGSVVRSFKSNYLTIT</sequence>
<dbReference type="InterPro" id="IPR001846">
    <property type="entry name" value="VWF_type-D"/>
</dbReference>
<feature type="domain" description="VWFD" evidence="1">
    <location>
        <begin position="11"/>
        <end position="110"/>
    </location>
</feature>
<evidence type="ECO:0000259" key="1">
    <source>
        <dbReference type="PROSITE" id="PS51233"/>
    </source>
</evidence>
<reference evidence="2" key="1">
    <citation type="submission" date="2014-12" db="EMBL/GenBank/DDBJ databases">
        <title>Insight into the proteome of Arion vulgaris.</title>
        <authorList>
            <person name="Aradska J."/>
            <person name="Bulat T."/>
            <person name="Smidak R."/>
            <person name="Sarate P."/>
            <person name="Gangsoo J."/>
            <person name="Sialana F."/>
            <person name="Bilban M."/>
            <person name="Lubec G."/>
        </authorList>
    </citation>
    <scope>NUCLEOTIDE SEQUENCE</scope>
    <source>
        <tissue evidence="2">Skin</tissue>
    </source>
</reference>
<proteinExistence type="predicted"/>
<feature type="non-terminal residue" evidence="2">
    <location>
        <position position="110"/>
    </location>
</feature>
<feature type="non-terminal residue" evidence="2">
    <location>
        <position position="1"/>
    </location>
</feature>
<name>A0A0B7C2W7_9EUPU</name>
<gene>
    <name evidence="2" type="primary">ORF222199</name>
</gene>